<evidence type="ECO:0000313" key="1">
    <source>
        <dbReference type="EMBL" id="OBS72747.1"/>
    </source>
</evidence>
<reference evidence="1 2" key="1">
    <citation type="submission" date="2016-06" db="EMBL/GenBank/DDBJ databases">
        <title>The Draft Genome Sequence and Annotation of the Desert Woodrat Neotoma lepida.</title>
        <authorList>
            <person name="Campbell M."/>
            <person name="Oakeson K.F."/>
            <person name="Yandell M."/>
            <person name="Halpert J.R."/>
            <person name="Dearing D."/>
        </authorList>
    </citation>
    <scope>NUCLEOTIDE SEQUENCE [LARGE SCALE GENOMIC DNA]</scope>
    <source>
        <strain evidence="1">417</strain>
        <tissue evidence="1">Liver</tissue>
    </source>
</reference>
<dbReference type="Proteomes" id="UP000092124">
    <property type="component" value="Unassembled WGS sequence"/>
</dbReference>
<organism evidence="1 2">
    <name type="scientific">Neotoma lepida</name>
    <name type="common">Desert woodrat</name>
    <dbReference type="NCBI Taxonomy" id="56216"/>
    <lineage>
        <taxon>Eukaryota</taxon>
        <taxon>Metazoa</taxon>
        <taxon>Chordata</taxon>
        <taxon>Craniata</taxon>
        <taxon>Vertebrata</taxon>
        <taxon>Euteleostomi</taxon>
        <taxon>Mammalia</taxon>
        <taxon>Eutheria</taxon>
        <taxon>Euarchontoglires</taxon>
        <taxon>Glires</taxon>
        <taxon>Rodentia</taxon>
        <taxon>Myomorpha</taxon>
        <taxon>Muroidea</taxon>
        <taxon>Cricetidae</taxon>
        <taxon>Neotominae</taxon>
        <taxon>Neotoma</taxon>
    </lineage>
</organism>
<protein>
    <submittedName>
        <fullName evidence="1">Uncharacterized protein</fullName>
    </submittedName>
</protein>
<dbReference type="EMBL" id="LZPO01055078">
    <property type="protein sequence ID" value="OBS72747.1"/>
    <property type="molecule type" value="Genomic_DNA"/>
</dbReference>
<name>A0A1A6H562_NEOLE</name>
<comment type="caution">
    <text evidence="1">The sequence shown here is derived from an EMBL/GenBank/DDBJ whole genome shotgun (WGS) entry which is preliminary data.</text>
</comment>
<dbReference type="AlphaFoldDB" id="A0A1A6H562"/>
<gene>
    <name evidence="1" type="ORF">A6R68_12671</name>
</gene>
<dbReference type="OrthoDB" id="338650at2759"/>
<dbReference type="STRING" id="56216.A0A1A6H562"/>
<evidence type="ECO:0000313" key="2">
    <source>
        <dbReference type="Proteomes" id="UP000092124"/>
    </source>
</evidence>
<feature type="non-terminal residue" evidence="1">
    <location>
        <position position="127"/>
    </location>
</feature>
<accession>A0A1A6H562</accession>
<keyword evidence="2" id="KW-1185">Reference proteome</keyword>
<proteinExistence type="predicted"/>
<sequence>MERTRILVLSTRADCALSDGYETQNQHHGRSLKKKLGRTAFPSYFHNGFCLRTDSITSRIQKYEKVLQGFANQKHLNFEFPSKPAGPSVSKNIPNVYVQPRKLYSNKHHIQTSLKVETLEQENGWKN</sequence>